<dbReference type="InterPro" id="IPR006036">
    <property type="entry name" value="K_uptake_TrkA"/>
</dbReference>
<dbReference type="NCBIfam" id="NF007039">
    <property type="entry name" value="PRK09496.3-2"/>
    <property type="match status" value="1"/>
</dbReference>
<proteinExistence type="predicted"/>
<dbReference type="NCBIfam" id="NF007032">
    <property type="entry name" value="PRK09496.1-4"/>
    <property type="match status" value="1"/>
</dbReference>
<comment type="caution">
    <text evidence="9">The sequence shown here is derived from an EMBL/GenBank/DDBJ whole genome shotgun (WGS) entry which is preliminary data.</text>
</comment>
<protein>
    <recommendedName>
        <fullName evidence="1">Trk system potassium uptake protein TrkA</fullName>
    </recommendedName>
</protein>
<dbReference type="InterPro" id="IPR006037">
    <property type="entry name" value="RCK_C"/>
</dbReference>
<reference evidence="9 10" key="1">
    <citation type="submission" date="2019-03" db="EMBL/GenBank/DDBJ databases">
        <title>Genome sequence of Thiobacillaceae bacterium LSR1, a sulfur-oxidizing bacterium isolated from freshwater sediment.</title>
        <authorList>
            <person name="Li S."/>
        </authorList>
    </citation>
    <scope>NUCLEOTIDE SEQUENCE [LARGE SCALE GENOMIC DNA]</scope>
    <source>
        <strain evidence="9 10">LSR1</strain>
    </source>
</reference>
<feature type="domain" description="RCK C-terminal" evidence="8">
    <location>
        <begin position="378"/>
        <end position="463"/>
    </location>
</feature>
<dbReference type="FunFam" id="3.40.50.720:FF:000042">
    <property type="entry name" value="Trk system potassium transporter TrkA"/>
    <property type="match status" value="1"/>
</dbReference>
<dbReference type="PANTHER" id="PTHR43833:SF5">
    <property type="entry name" value="TRK SYSTEM POTASSIUM UPTAKE PROTEIN TRKA"/>
    <property type="match status" value="1"/>
</dbReference>
<evidence type="ECO:0000256" key="5">
    <source>
        <dbReference type="ARBA" id="ARBA00023027"/>
    </source>
</evidence>
<dbReference type="Pfam" id="PF02080">
    <property type="entry name" value="TrkA_C"/>
    <property type="match status" value="2"/>
</dbReference>
<dbReference type="GO" id="GO:0015079">
    <property type="term" value="F:potassium ion transmembrane transporter activity"/>
    <property type="evidence" value="ECO:0007669"/>
    <property type="project" value="InterPro"/>
</dbReference>
<name>A0A4R1B4A6_9PROT</name>
<dbReference type="Gene3D" id="3.40.50.720">
    <property type="entry name" value="NAD(P)-binding Rossmann-like Domain"/>
    <property type="match status" value="2"/>
</dbReference>
<dbReference type="GO" id="GO:0005886">
    <property type="term" value="C:plasma membrane"/>
    <property type="evidence" value="ECO:0007669"/>
    <property type="project" value="InterPro"/>
</dbReference>
<dbReference type="NCBIfam" id="NF007031">
    <property type="entry name" value="PRK09496.1-2"/>
    <property type="match status" value="1"/>
</dbReference>
<keyword evidence="4" id="KW-0630">Potassium</keyword>
<organism evidence="9 10">
    <name type="scientific">Parasulfuritortus cantonensis</name>
    <dbReference type="NCBI Taxonomy" id="2528202"/>
    <lineage>
        <taxon>Bacteria</taxon>
        <taxon>Pseudomonadati</taxon>
        <taxon>Pseudomonadota</taxon>
        <taxon>Betaproteobacteria</taxon>
        <taxon>Nitrosomonadales</taxon>
        <taxon>Thiobacillaceae</taxon>
        <taxon>Parasulfuritortus</taxon>
    </lineage>
</organism>
<keyword evidence="10" id="KW-1185">Reference proteome</keyword>
<dbReference type="Gene3D" id="3.30.70.1450">
    <property type="entry name" value="Regulator of K+ conductance, C-terminal domain"/>
    <property type="match status" value="2"/>
</dbReference>
<keyword evidence="3" id="KW-0633">Potassium transport</keyword>
<evidence type="ECO:0000256" key="2">
    <source>
        <dbReference type="ARBA" id="ARBA00022448"/>
    </source>
</evidence>
<dbReference type="InterPro" id="IPR036721">
    <property type="entry name" value="RCK_C_sf"/>
</dbReference>
<evidence type="ECO:0000256" key="1">
    <source>
        <dbReference type="ARBA" id="ARBA00017378"/>
    </source>
</evidence>
<evidence type="ECO:0000256" key="3">
    <source>
        <dbReference type="ARBA" id="ARBA00022538"/>
    </source>
</evidence>
<evidence type="ECO:0000256" key="4">
    <source>
        <dbReference type="ARBA" id="ARBA00022958"/>
    </source>
</evidence>
<dbReference type="SUPFAM" id="SSF51735">
    <property type="entry name" value="NAD(P)-binding Rossmann-fold domains"/>
    <property type="match status" value="2"/>
</dbReference>
<dbReference type="PROSITE" id="PS51202">
    <property type="entry name" value="RCK_C"/>
    <property type="match status" value="2"/>
</dbReference>
<evidence type="ECO:0000259" key="7">
    <source>
        <dbReference type="PROSITE" id="PS51201"/>
    </source>
</evidence>
<keyword evidence="5" id="KW-0520">NAD</keyword>
<evidence type="ECO:0000259" key="8">
    <source>
        <dbReference type="PROSITE" id="PS51202"/>
    </source>
</evidence>
<dbReference type="Pfam" id="PF02254">
    <property type="entry name" value="TrkA_N"/>
    <property type="match status" value="2"/>
</dbReference>
<feature type="domain" description="RCK N-terminal" evidence="7">
    <location>
        <begin position="242"/>
        <end position="358"/>
    </location>
</feature>
<dbReference type="InterPro" id="IPR003148">
    <property type="entry name" value="RCK_N"/>
</dbReference>
<dbReference type="NCBIfam" id="NF007030">
    <property type="entry name" value="PRK09496.1-1"/>
    <property type="match status" value="1"/>
</dbReference>
<evidence type="ECO:0000313" key="9">
    <source>
        <dbReference type="EMBL" id="TCJ12924.1"/>
    </source>
</evidence>
<accession>A0A4R1B4A6</accession>
<dbReference type="EMBL" id="SJZB01000042">
    <property type="protein sequence ID" value="TCJ12924.1"/>
    <property type="molecule type" value="Genomic_DNA"/>
</dbReference>
<feature type="domain" description="RCK C-terminal" evidence="8">
    <location>
        <begin position="191"/>
        <end position="237"/>
    </location>
</feature>
<evidence type="ECO:0000313" key="10">
    <source>
        <dbReference type="Proteomes" id="UP000295443"/>
    </source>
</evidence>
<dbReference type="PROSITE" id="PS51201">
    <property type="entry name" value="RCK_N"/>
    <property type="match status" value="2"/>
</dbReference>
<dbReference type="PRINTS" id="PR00335">
    <property type="entry name" value="KUPTAKETRKA"/>
</dbReference>
<dbReference type="InterPro" id="IPR050721">
    <property type="entry name" value="Trk_Ktr_HKT_K-transport"/>
</dbReference>
<evidence type="ECO:0000256" key="6">
    <source>
        <dbReference type="ARBA" id="ARBA00023065"/>
    </source>
</evidence>
<dbReference type="SUPFAM" id="SSF116726">
    <property type="entry name" value="TrkA C-terminal domain-like"/>
    <property type="match status" value="2"/>
</dbReference>
<dbReference type="Proteomes" id="UP000295443">
    <property type="component" value="Unassembled WGS sequence"/>
</dbReference>
<dbReference type="OrthoDB" id="9775180at2"/>
<gene>
    <name evidence="9" type="primary">trkA</name>
    <name evidence="9" type="ORF">EZJ19_11895</name>
</gene>
<keyword evidence="6" id="KW-0406">Ion transport</keyword>
<keyword evidence="2" id="KW-0813">Transport</keyword>
<dbReference type="InterPro" id="IPR036291">
    <property type="entry name" value="NAD(P)-bd_dom_sf"/>
</dbReference>
<sequence>MKIIILGAGQVGSNLAASLVSEANDITMVDVDDAKLAALQERYDLRTVCGPASHPSVLRQAGAEDADMLVAVTQNDETNMVACKLAATLFNIPTKIARIRAQDYMQHEVLFSALNMAVDYVISPEREVTDYIQRLIDYPEALQVVDFAEGRIRLVAVRPEGGFLVGRELKEMRDHLRLHMREPKNEHLQALDARVAAIFRRDRAVIPDGDTVIEDGDEVFFVAATAHIKAVMKEMRHADRRVHRVMIAGGGNIGSRLAASLEDKYEVKLIDHNKKHAQVLAERLKSTLVLVGDATDEELLQQENVEDMDVFCALTNDDEDNIMSSLLAKRMGAGKVIALINRGTYVDLLQGGTIDVALSPAQATIGPLLTHIRHGDMAVVHSLRRGAAEAMEVVVHGDAKTSKLVGRRIEQIDLPEGVAIGAIARGEKVVIAHHDTMIEPEDHLIIFVPNKRMVPKVEKLLQVGFGFF</sequence>
<dbReference type="PANTHER" id="PTHR43833">
    <property type="entry name" value="POTASSIUM CHANNEL PROTEIN 2-RELATED-RELATED"/>
    <property type="match status" value="1"/>
</dbReference>
<dbReference type="RefSeq" id="WP_131447846.1">
    <property type="nucleotide sequence ID" value="NZ_SJZB01000042.1"/>
</dbReference>
<dbReference type="AlphaFoldDB" id="A0A4R1B4A6"/>
<feature type="domain" description="RCK N-terminal" evidence="7">
    <location>
        <begin position="1"/>
        <end position="122"/>
    </location>
</feature>